<evidence type="ECO:0000313" key="1">
    <source>
        <dbReference type="EMBL" id="ALG09413.1"/>
    </source>
</evidence>
<keyword evidence="2" id="KW-1185">Reference proteome</keyword>
<dbReference type="PANTHER" id="PTHR48228">
    <property type="entry name" value="SUCCINYL-COA--D-CITRAMALATE COA-TRANSFERASE"/>
    <property type="match status" value="1"/>
</dbReference>
<dbReference type="KEGG" id="kphy:AOZ06_23110"/>
<dbReference type="InterPro" id="IPR003673">
    <property type="entry name" value="CoA-Trfase_fam_III"/>
</dbReference>
<dbReference type="OrthoDB" id="9797653at2"/>
<dbReference type="InterPro" id="IPR044855">
    <property type="entry name" value="CoA-Trfase_III_dom3_sf"/>
</dbReference>
<evidence type="ECO:0000313" key="2">
    <source>
        <dbReference type="Proteomes" id="UP000063699"/>
    </source>
</evidence>
<gene>
    <name evidence="1" type="ORF">AOZ06_23110</name>
</gene>
<dbReference type="InterPro" id="IPR023606">
    <property type="entry name" value="CoA-Trfase_III_dom_1_sf"/>
</dbReference>
<accession>A0A0N9I3Q9</accession>
<dbReference type="Gene3D" id="3.30.1540.10">
    <property type="entry name" value="formyl-coa transferase, domain 3"/>
    <property type="match status" value="1"/>
</dbReference>
<protein>
    <recommendedName>
        <fullName evidence="3">Acyl-CoA transferase</fullName>
    </recommendedName>
</protein>
<dbReference type="Gene3D" id="3.40.50.10540">
    <property type="entry name" value="Crotonobetainyl-coa:carnitine coa-transferase, domain 1"/>
    <property type="match status" value="2"/>
</dbReference>
<dbReference type="Pfam" id="PF02515">
    <property type="entry name" value="CoA_transf_3"/>
    <property type="match status" value="2"/>
</dbReference>
<dbReference type="PANTHER" id="PTHR48228:SF5">
    <property type="entry name" value="ALPHA-METHYLACYL-COA RACEMASE"/>
    <property type="match status" value="1"/>
</dbReference>
<reference evidence="1 2" key="1">
    <citation type="submission" date="2015-07" db="EMBL/GenBank/DDBJ databases">
        <title>Genome sequencing of Kibdelosporangium phytohabitans.</title>
        <authorList>
            <person name="Qin S."/>
            <person name="Xing K."/>
        </authorList>
    </citation>
    <scope>NUCLEOTIDE SEQUENCE [LARGE SCALE GENOMIC DNA]</scope>
    <source>
        <strain evidence="1 2">KLBMP1111</strain>
    </source>
</reference>
<organism evidence="1 2">
    <name type="scientific">Kibdelosporangium phytohabitans</name>
    <dbReference type="NCBI Taxonomy" id="860235"/>
    <lineage>
        <taxon>Bacteria</taxon>
        <taxon>Bacillati</taxon>
        <taxon>Actinomycetota</taxon>
        <taxon>Actinomycetes</taxon>
        <taxon>Pseudonocardiales</taxon>
        <taxon>Pseudonocardiaceae</taxon>
        <taxon>Kibdelosporangium</taxon>
    </lineage>
</organism>
<dbReference type="STRING" id="860235.AOZ06_23110"/>
<name>A0A0N9I3Q9_9PSEU</name>
<proteinExistence type="predicted"/>
<sequence>MTSDVRTTLGLSTPGPLLPDFAQAQEVAAEIDWAGPLTGGEVVDEVTAQAVCGVMHVHGRSRGEPSGMGIDYASAAARVVSGAGVLAALVARARGASTSLVRTSVAQSALLTVSQYMAAASAGDGEVVPLVPGGPPFASRDGVWFEVDTLDPDVWRRFWETLGAPVKLAGSAWRPFQFRYATATAALPAELHAHTAALPYAELEAVAFRTGVSICPLTPLRQRAAELAGATPRPWHVLALPGRHSPAVADRNALPLHGIVVLEAGRRVQAPLAAHLLSLLGADVVRIEPPGGDPLRGMPPMCGETSARWLALNRHKQAAQVDIKDPAGRDELRDLVAGADVFLHNWAPGKAEQFGLGPRDLAAVRPGLVYAYTSGYAGRIEDPPLGTDFMVQARTGLGEAIRPADQPPAPSLMALVDVMGGLLGAHAVLGALLHRERTGRACQVESSLIAASDLLLADFLGNGCARRPSGFRRPLRTADGWCTADDDQYAGAVRELSTEDAVAELARHGRHSVPVSVDLAALPGDQRFAAAIRPDEHGCPAVQTPWSFA</sequence>
<dbReference type="AlphaFoldDB" id="A0A0N9I3Q9"/>
<dbReference type="GO" id="GO:0003824">
    <property type="term" value="F:catalytic activity"/>
    <property type="evidence" value="ECO:0007669"/>
    <property type="project" value="InterPro"/>
</dbReference>
<evidence type="ECO:0008006" key="3">
    <source>
        <dbReference type="Google" id="ProtNLM"/>
    </source>
</evidence>
<dbReference type="RefSeq" id="WP_054291317.1">
    <property type="nucleotide sequence ID" value="NZ_CP012752.1"/>
</dbReference>
<dbReference type="Proteomes" id="UP000063699">
    <property type="component" value="Chromosome"/>
</dbReference>
<dbReference type="SUPFAM" id="SSF89796">
    <property type="entry name" value="CoA-transferase family III (CaiB/BaiF)"/>
    <property type="match status" value="2"/>
</dbReference>
<dbReference type="EMBL" id="CP012752">
    <property type="protein sequence ID" value="ALG09413.1"/>
    <property type="molecule type" value="Genomic_DNA"/>
</dbReference>
<dbReference type="InterPro" id="IPR050509">
    <property type="entry name" value="CoA-transferase_III"/>
</dbReference>